<dbReference type="STRING" id="1081108.A0A168FAJ8"/>
<feature type="domain" description="Metallo-beta-lactamase" evidence="6">
    <location>
        <begin position="91"/>
        <end position="191"/>
    </location>
</feature>
<evidence type="ECO:0000256" key="4">
    <source>
        <dbReference type="ARBA" id="ARBA00022801"/>
    </source>
</evidence>
<dbReference type="InterPro" id="IPR036866">
    <property type="entry name" value="RibonucZ/Hydroxyglut_hydro"/>
</dbReference>
<comment type="caution">
    <text evidence="7">The sequence shown here is derived from an EMBL/GenBank/DDBJ whole genome shotgun (WGS) entry which is preliminary data.</text>
</comment>
<dbReference type="Proteomes" id="UP000076881">
    <property type="component" value="Unassembled WGS sequence"/>
</dbReference>
<dbReference type="SUPFAM" id="SSF56281">
    <property type="entry name" value="Metallo-hydrolase/oxidoreductase"/>
    <property type="match status" value="1"/>
</dbReference>
<dbReference type="InterPro" id="IPR051013">
    <property type="entry name" value="MBL_superfamily_lactonases"/>
</dbReference>
<gene>
    <name evidence="7" type="ORF">LEL_06881</name>
</gene>
<evidence type="ECO:0000256" key="2">
    <source>
        <dbReference type="ARBA" id="ARBA00007749"/>
    </source>
</evidence>
<evidence type="ECO:0000256" key="5">
    <source>
        <dbReference type="ARBA" id="ARBA00022833"/>
    </source>
</evidence>
<dbReference type="GO" id="GO:0046872">
    <property type="term" value="F:metal ion binding"/>
    <property type="evidence" value="ECO:0007669"/>
    <property type="project" value="UniProtKB-KW"/>
</dbReference>
<evidence type="ECO:0000259" key="6">
    <source>
        <dbReference type="Pfam" id="PF00753"/>
    </source>
</evidence>
<evidence type="ECO:0000256" key="1">
    <source>
        <dbReference type="ARBA" id="ARBA00001947"/>
    </source>
</evidence>
<comment type="cofactor">
    <cofactor evidence="1">
        <name>Zn(2+)</name>
        <dbReference type="ChEBI" id="CHEBI:29105"/>
    </cofactor>
</comment>
<keyword evidence="4" id="KW-0378">Hydrolase</keyword>
<keyword evidence="3" id="KW-0479">Metal-binding</keyword>
<comment type="similarity">
    <text evidence="2">Belongs to the metallo-beta-lactamase superfamily.</text>
</comment>
<keyword evidence="5" id="KW-0862">Zinc</keyword>
<evidence type="ECO:0000313" key="7">
    <source>
        <dbReference type="EMBL" id="OAA74893.1"/>
    </source>
</evidence>
<organism evidence="7 8">
    <name type="scientific">Akanthomyces lecanii RCEF 1005</name>
    <dbReference type="NCBI Taxonomy" id="1081108"/>
    <lineage>
        <taxon>Eukaryota</taxon>
        <taxon>Fungi</taxon>
        <taxon>Dikarya</taxon>
        <taxon>Ascomycota</taxon>
        <taxon>Pezizomycotina</taxon>
        <taxon>Sordariomycetes</taxon>
        <taxon>Hypocreomycetidae</taxon>
        <taxon>Hypocreales</taxon>
        <taxon>Cordycipitaceae</taxon>
        <taxon>Akanthomyces</taxon>
        <taxon>Cordyceps confragosa</taxon>
    </lineage>
</organism>
<dbReference type="AlphaFoldDB" id="A0A168FAJ8"/>
<dbReference type="OrthoDB" id="10250730at2759"/>
<dbReference type="InterPro" id="IPR001279">
    <property type="entry name" value="Metallo-B-lactamas"/>
</dbReference>
<protein>
    <submittedName>
        <fullName evidence="7">Beta-lactamase-like protein</fullName>
    </submittedName>
</protein>
<proteinExistence type="inferred from homology"/>
<reference evidence="7 8" key="1">
    <citation type="journal article" date="2016" name="Genome Biol. Evol.">
        <title>Divergent and convergent evolution of fungal pathogenicity.</title>
        <authorList>
            <person name="Shang Y."/>
            <person name="Xiao G."/>
            <person name="Zheng P."/>
            <person name="Cen K."/>
            <person name="Zhan S."/>
            <person name="Wang C."/>
        </authorList>
    </citation>
    <scope>NUCLEOTIDE SEQUENCE [LARGE SCALE GENOMIC DNA]</scope>
    <source>
        <strain evidence="7 8">RCEF 1005</strain>
    </source>
</reference>
<dbReference type="Pfam" id="PF00753">
    <property type="entry name" value="Lactamase_B"/>
    <property type="match status" value="1"/>
</dbReference>
<evidence type="ECO:0000256" key="3">
    <source>
        <dbReference type="ARBA" id="ARBA00022723"/>
    </source>
</evidence>
<dbReference type="PANTHER" id="PTHR42978:SF2">
    <property type="entry name" value="102 KBASES UNSTABLE REGION: FROM 1 TO 119443"/>
    <property type="match status" value="1"/>
</dbReference>
<evidence type="ECO:0000313" key="8">
    <source>
        <dbReference type="Proteomes" id="UP000076881"/>
    </source>
</evidence>
<dbReference type="EMBL" id="AZHF01000005">
    <property type="protein sequence ID" value="OAA74893.1"/>
    <property type="molecule type" value="Genomic_DNA"/>
</dbReference>
<sequence length="286" mass="31993">MLPLPETQSKQHFVSVHPFESGHMHCPQNIFISGLSGEAHVPSWRFLVSHKTSNTKLWFDLGMSTDLADYPPAIQAIHQKMFNATPAVNTLADDLKSLNLSGNDIKFVIASHAHWDHIFPAKQFLPNAKPATEDSHYDERIWNPQAAELPISELPSPVDEPEKWTSLGTFDRAYDFFGDGSFYVIDSPGHMTGNLSALCRTKTRDGQLRWILLGGDCLHSTQFLQNPEAPFGHIPQSPSGCIEENPEVARDTIRRISALKVSNSRVLVWLAHAGELECEWEFAQPS</sequence>
<keyword evidence="8" id="KW-1185">Reference proteome</keyword>
<dbReference type="PANTHER" id="PTHR42978">
    <property type="entry name" value="QUORUM-QUENCHING LACTONASE YTNP-RELATED-RELATED"/>
    <property type="match status" value="1"/>
</dbReference>
<dbReference type="CDD" id="cd07730">
    <property type="entry name" value="metallo-hydrolase-like_MBL-fold"/>
    <property type="match status" value="1"/>
</dbReference>
<accession>A0A168FAJ8</accession>
<dbReference type="Gene3D" id="3.60.15.10">
    <property type="entry name" value="Ribonuclease Z/Hydroxyacylglutathione hydrolase-like"/>
    <property type="match status" value="1"/>
</dbReference>
<name>A0A168FAJ8_CORDF</name>
<dbReference type="GO" id="GO:0016787">
    <property type="term" value="F:hydrolase activity"/>
    <property type="evidence" value="ECO:0007669"/>
    <property type="project" value="UniProtKB-KW"/>
</dbReference>